<dbReference type="RefSeq" id="WP_013968251.1">
    <property type="nucleotide sequence ID" value="NC_015732.1"/>
</dbReference>
<evidence type="ECO:0000256" key="10">
    <source>
        <dbReference type="ARBA" id="ARBA00022840"/>
    </source>
</evidence>
<comment type="function">
    <text evidence="1 15">Catalyzes the reversible adenylation of nicotinate mononucleotide (NaMN) to nicotinic acid adenine dinucleotide (NaAD).</text>
</comment>
<name>F8F076_GRAC1</name>
<dbReference type="GO" id="GO:0046872">
    <property type="term" value="F:metal ion binding"/>
    <property type="evidence" value="ECO:0007669"/>
    <property type="project" value="UniProtKB-KW"/>
</dbReference>
<dbReference type="NCBIfam" id="TIGR00125">
    <property type="entry name" value="cyt_tran_rel"/>
    <property type="match status" value="1"/>
</dbReference>
<evidence type="ECO:0000256" key="9">
    <source>
        <dbReference type="ARBA" id="ARBA00022801"/>
    </source>
</evidence>
<accession>F8F076</accession>
<dbReference type="UniPathway" id="UPA00253">
    <property type="reaction ID" value="UER00332"/>
</dbReference>
<keyword evidence="5 15" id="KW-0808">Transferase</keyword>
<dbReference type="GO" id="GO:0008803">
    <property type="term" value="F:bis(5'-nucleosyl)-tetraphosphatase (symmetrical) activity"/>
    <property type="evidence" value="ECO:0007669"/>
    <property type="project" value="UniProtKB-EC"/>
</dbReference>
<keyword evidence="10 15" id="KW-0067">ATP-binding</keyword>
<dbReference type="CDD" id="cd02165">
    <property type="entry name" value="NMNAT"/>
    <property type="match status" value="1"/>
</dbReference>
<keyword evidence="7" id="KW-0479">Metal-binding</keyword>
<dbReference type="HOGENOM" id="CLU_050191_0_0_12"/>
<dbReference type="AlphaFoldDB" id="F8F076"/>
<keyword evidence="6 15" id="KW-0548">Nucleotidyltransferase</keyword>
<dbReference type="GO" id="GO:0004515">
    <property type="term" value="F:nicotinate-nucleotide adenylyltransferase activity"/>
    <property type="evidence" value="ECO:0007669"/>
    <property type="project" value="UniProtKB-UniRule"/>
</dbReference>
<dbReference type="Pfam" id="PF01467">
    <property type="entry name" value="CTP_transf_like"/>
    <property type="match status" value="1"/>
</dbReference>
<comment type="pathway">
    <text evidence="2 15">Cofactor biosynthesis; NAD(+) biosynthesis; deamido-NAD(+) from nicotinate D-ribonucleotide: step 1/1.</text>
</comment>
<dbReference type="Gene3D" id="1.10.3210.10">
    <property type="entry name" value="Hypothetical protein af1432"/>
    <property type="match status" value="1"/>
</dbReference>
<dbReference type="SMART" id="SM00471">
    <property type="entry name" value="HDc"/>
    <property type="match status" value="1"/>
</dbReference>
<dbReference type="EMBL" id="CP002868">
    <property type="protein sequence ID" value="AEJ18940.1"/>
    <property type="molecule type" value="Genomic_DNA"/>
</dbReference>
<reference evidence="18" key="1">
    <citation type="journal article" date="2013" name="Stand. Genomic Sci.">
        <title>Genome sequence of the thermophilic fresh-water bacterium Spirochaeta caldaria type strain (H1(T)), reclassification of Spirochaeta caldaria, Spirochaeta stenostrepta, and Spirochaeta zuelzerae in the genus Treponema as Treponema caldaria comb. nov., Treponema stenostrepta comb. nov., and Treponema zuelzerae comb. nov., and emendation of the genus Treponema.</title>
        <authorList>
            <person name="Abt B."/>
            <person name="Goker M."/>
            <person name="Scheuner C."/>
            <person name="Han C."/>
            <person name="Lu M."/>
            <person name="Misra M."/>
            <person name="Lapidus A."/>
            <person name="Nolan M."/>
            <person name="Lucas S."/>
            <person name="Hammon N."/>
            <person name="Deshpande S."/>
            <person name="Cheng J.F."/>
            <person name="Tapia R."/>
            <person name="Goodwin L.A."/>
            <person name="Pitluck S."/>
            <person name="Liolios K."/>
            <person name="Pagani I."/>
            <person name="Ivanova N."/>
            <person name="Mavromatis K."/>
            <person name="Mikhailova N."/>
            <person name="Huntemann M."/>
            <person name="Pati A."/>
            <person name="Chen A."/>
            <person name="Palaniappan K."/>
            <person name="Land M."/>
            <person name="Hauser L."/>
            <person name="Jeffries C.D."/>
            <person name="Rohde M."/>
            <person name="Spring S."/>
            <person name="Gronow S."/>
            <person name="Detter J.C."/>
            <person name="Bristow J."/>
            <person name="Eisen J.A."/>
            <person name="Markowitz V."/>
            <person name="Hugenholtz P."/>
            <person name="Kyrpides N.C."/>
            <person name="Woyke T."/>
            <person name="Klenk H.P."/>
        </authorList>
    </citation>
    <scope>NUCLEOTIDE SEQUENCE</scope>
    <source>
        <strain evidence="18">ATCC 51460 / DSM 7334 / H1</strain>
    </source>
</reference>
<dbReference type="PANTHER" id="PTHR39321:SF3">
    <property type="entry name" value="PHOSPHOPANTETHEINE ADENYLYLTRANSFERASE"/>
    <property type="match status" value="1"/>
</dbReference>
<sequence length="395" mass="44668">MKIAVFGGSFNPVHYGHLALAELVLQKLKYDLIVFIPAYQSPLKEATLGATPQDRLDMLIAALSGHPRCIIDDCEIRRGGLSYTIDTINDIEERYQSEQKLGLIIGDDHLVSFHKWKDATLIAQKTELLVASRAPKQHYNFPYPFVGIDNPKWMVSSSEIRDRIAHSADWTHLVPPAVASIIKDRFLYTSWEQNSREKSCCVSFSSNFINLIEDIARSWLSSSRYLHSKNVAVLSAQLCRRFQIDEQLGYLAGIAHDICKHWKSEQILKLVQYDGLPVDSIEKEKPELMHGRAAAMYLKEYHGITDKALLQAIQMHTFGGPHMGDLAKIVYIADKIEPSRSDINSALRIACRTAPLPVLFAQVVWDTVQYLQKQGKLLTRETAALLKELQQEGLL</sequence>
<keyword evidence="12 15" id="KW-0520">NAD</keyword>
<keyword evidence="9" id="KW-0378">Hydrolase</keyword>
<keyword evidence="18" id="KW-1185">Reference proteome</keyword>
<evidence type="ECO:0000313" key="17">
    <source>
        <dbReference type="EMBL" id="AEJ18940.1"/>
    </source>
</evidence>
<dbReference type="eggNOG" id="COG1713">
    <property type="taxonomic scope" value="Bacteria"/>
</dbReference>
<organism evidence="17 18">
    <name type="scientific">Gracilinema caldarium (strain ATCC 51460 / DSM 7334 / H1)</name>
    <name type="common">Treponema caldarium</name>
    <dbReference type="NCBI Taxonomy" id="744872"/>
    <lineage>
        <taxon>Bacteria</taxon>
        <taxon>Pseudomonadati</taxon>
        <taxon>Spirochaetota</taxon>
        <taxon>Spirochaetia</taxon>
        <taxon>Spirochaetales</taxon>
        <taxon>Breznakiellaceae</taxon>
        <taxon>Gracilinema</taxon>
    </lineage>
</organism>
<dbReference type="InterPro" id="IPR006674">
    <property type="entry name" value="HD_domain"/>
</dbReference>
<dbReference type="PANTHER" id="PTHR39321">
    <property type="entry name" value="NICOTINATE-NUCLEOTIDE ADENYLYLTRANSFERASE-RELATED"/>
    <property type="match status" value="1"/>
</dbReference>
<keyword evidence="4 15" id="KW-0662">Pyridine nucleotide biosynthesis</keyword>
<dbReference type="Proteomes" id="UP000000503">
    <property type="component" value="Chromosome"/>
</dbReference>
<evidence type="ECO:0000256" key="15">
    <source>
        <dbReference type="HAMAP-Rule" id="MF_00244"/>
    </source>
</evidence>
<dbReference type="InterPro" id="IPR014729">
    <property type="entry name" value="Rossmann-like_a/b/a_fold"/>
</dbReference>
<keyword evidence="11" id="KW-0408">Iron</keyword>
<dbReference type="Gene3D" id="3.40.50.620">
    <property type="entry name" value="HUPs"/>
    <property type="match status" value="1"/>
</dbReference>
<evidence type="ECO:0000256" key="11">
    <source>
        <dbReference type="ARBA" id="ARBA00023004"/>
    </source>
</evidence>
<dbReference type="KEGG" id="scd:Spica_0786"/>
<dbReference type="InterPro" id="IPR005249">
    <property type="entry name" value="YqeK"/>
</dbReference>
<dbReference type="NCBIfam" id="TIGR00482">
    <property type="entry name" value="nicotinate (nicotinamide) nucleotide adenylyltransferase"/>
    <property type="match status" value="1"/>
</dbReference>
<dbReference type="HAMAP" id="MF_00244">
    <property type="entry name" value="NaMN_adenylyltr"/>
    <property type="match status" value="1"/>
</dbReference>
<comment type="catalytic activity">
    <reaction evidence="13 15">
        <text>nicotinate beta-D-ribonucleotide + ATP + H(+) = deamido-NAD(+) + diphosphate</text>
        <dbReference type="Rhea" id="RHEA:22860"/>
        <dbReference type="ChEBI" id="CHEBI:15378"/>
        <dbReference type="ChEBI" id="CHEBI:30616"/>
        <dbReference type="ChEBI" id="CHEBI:33019"/>
        <dbReference type="ChEBI" id="CHEBI:57502"/>
        <dbReference type="ChEBI" id="CHEBI:58437"/>
        <dbReference type="EC" id="2.7.7.18"/>
    </reaction>
</comment>
<dbReference type="EC" id="2.7.7.18" evidence="15"/>
<dbReference type="OrthoDB" id="5295945at2"/>
<evidence type="ECO:0000256" key="1">
    <source>
        <dbReference type="ARBA" id="ARBA00002324"/>
    </source>
</evidence>
<dbReference type="NCBIfam" id="TIGR00488">
    <property type="entry name" value="bis(5'-nucleosyl)-tetraphosphatase (symmetrical) YqeK"/>
    <property type="match status" value="1"/>
</dbReference>
<evidence type="ECO:0000256" key="2">
    <source>
        <dbReference type="ARBA" id="ARBA00005019"/>
    </source>
</evidence>
<evidence type="ECO:0000256" key="13">
    <source>
        <dbReference type="ARBA" id="ARBA00048721"/>
    </source>
</evidence>
<dbReference type="GO" id="GO:0005524">
    <property type="term" value="F:ATP binding"/>
    <property type="evidence" value="ECO:0007669"/>
    <property type="project" value="UniProtKB-KW"/>
</dbReference>
<evidence type="ECO:0000256" key="3">
    <source>
        <dbReference type="ARBA" id="ARBA00009014"/>
    </source>
</evidence>
<gene>
    <name evidence="15" type="primary">nadD</name>
    <name evidence="17" type="ordered locus">Spica_0786</name>
</gene>
<comment type="catalytic activity">
    <reaction evidence="14">
        <text>P(1),P(4)-bis(5'-adenosyl) tetraphosphate + H2O = 2 ADP + 2 H(+)</text>
        <dbReference type="Rhea" id="RHEA:24252"/>
        <dbReference type="ChEBI" id="CHEBI:15377"/>
        <dbReference type="ChEBI" id="CHEBI:15378"/>
        <dbReference type="ChEBI" id="CHEBI:58141"/>
        <dbReference type="ChEBI" id="CHEBI:456216"/>
        <dbReference type="EC" id="3.6.1.41"/>
    </reaction>
</comment>
<evidence type="ECO:0000256" key="4">
    <source>
        <dbReference type="ARBA" id="ARBA00022642"/>
    </source>
</evidence>
<evidence type="ECO:0000256" key="14">
    <source>
        <dbReference type="ARBA" id="ARBA00049417"/>
    </source>
</evidence>
<evidence type="ECO:0000256" key="5">
    <source>
        <dbReference type="ARBA" id="ARBA00022679"/>
    </source>
</evidence>
<keyword evidence="8 15" id="KW-0547">Nucleotide-binding</keyword>
<comment type="similarity">
    <text evidence="3 15">Belongs to the NadD family.</text>
</comment>
<dbReference type="STRING" id="744872.Spica_0786"/>
<dbReference type="Pfam" id="PF01966">
    <property type="entry name" value="HD"/>
    <property type="match status" value="1"/>
</dbReference>
<feature type="domain" description="HD/PDEase" evidence="16">
    <location>
        <begin position="220"/>
        <end position="348"/>
    </location>
</feature>
<dbReference type="InterPro" id="IPR004821">
    <property type="entry name" value="Cyt_trans-like"/>
</dbReference>
<evidence type="ECO:0000256" key="7">
    <source>
        <dbReference type="ARBA" id="ARBA00022723"/>
    </source>
</evidence>
<dbReference type="GO" id="GO:0009435">
    <property type="term" value="P:NAD+ biosynthetic process"/>
    <property type="evidence" value="ECO:0007669"/>
    <property type="project" value="UniProtKB-UniRule"/>
</dbReference>
<dbReference type="SUPFAM" id="SSF52374">
    <property type="entry name" value="Nucleotidylyl transferase"/>
    <property type="match status" value="1"/>
</dbReference>
<dbReference type="SUPFAM" id="SSF109604">
    <property type="entry name" value="HD-domain/PDEase-like"/>
    <property type="match status" value="1"/>
</dbReference>
<dbReference type="CDD" id="cd00077">
    <property type="entry name" value="HDc"/>
    <property type="match status" value="1"/>
</dbReference>
<dbReference type="InterPro" id="IPR005248">
    <property type="entry name" value="NadD/NMNAT"/>
</dbReference>
<protein>
    <recommendedName>
        <fullName evidence="15">Probable nicotinate-nucleotide adenylyltransferase</fullName>
        <ecNumber evidence="15">2.7.7.18</ecNumber>
    </recommendedName>
    <alternativeName>
        <fullName evidence="15">Deamido-NAD(+) diphosphorylase</fullName>
    </alternativeName>
    <alternativeName>
        <fullName evidence="15">Deamido-NAD(+) pyrophosphorylase</fullName>
    </alternativeName>
    <alternativeName>
        <fullName evidence="15">Nicotinate mononucleotide adenylyltransferase</fullName>
        <shortName evidence="15">NaMN adenylyltransferase</shortName>
    </alternativeName>
</protein>
<proteinExistence type="inferred from homology"/>
<evidence type="ECO:0000256" key="6">
    <source>
        <dbReference type="ARBA" id="ARBA00022695"/>
    </source>
</evidence>
<evidence type="ECO:0000313" key="18">
    <source>
        <dbReference type="Proteomes" id="UP000000503"/>
    </source>
</evidence>
<dbReference type="InterPro" id="IPR003607">
    <property type="entry name" value="HD/PDEase_dom"/>
</dbReference>
<dbReference type="eggNOG" id="COG1057">
    <property type="taxonomic scope" value="Bacteria"/>
</dbReference>
<evidence type="ECO:0000259" key="16">
    <source>
        <dbReference type="SMART" id="SM00471"/>
    </source>
</evidence>
<evidence type="ECO:0000256" key="8">
    <source>
        <dbReference type="ARBA" id="ARBA00022741"/>
    </source>
</evidence>
<evidence type="ECO:0000256" key="12">
    <source>
        <dbReference type="ARBA" id="ARBA00023027"/>
    </source>
</evidence>